<organism evidence="7 8">
    <name type="scientific">Miscanthus lutarioriparius</name>
    <dbReference type="NCBI Taxonomy" id="422564"/>
    <lineage>
        <taxon>Eukaryota</taxon>
        <taxon>Viridiplantae</taxon>
        <taxon>Streptophyta</taxon>
        <taxon>Embryophyta</taxon>
        <taxon>Tracheophyta</taxon>
        <taxon>Spermatophyta</taxon>
        <taxon>Magnoliopsida</taxon>
        <taxon>Liliopsida</taxon>
        <taxon>Poales</taxon>
        <taxon>Poaceae</taxon>
        <taxon>PACMAD clade</taxon>
        <taxon>Panicoideae</taxon>
        <taxon>Andropogonodae</taxon>
        <taxon>Andropogoneae</taxon>
        <taxon>Saccharinae</taxon>
        <taxon>Miscanthus</taxon>
    </lineage>
</organism>
<dbReference type="InterPro" id="IPR003657">
    <property type="entry name" value="WRKY_dom"/>
</dbReference>
<dbReference type="GO" id="GO:0003700">
    <property type="term" value="F:DNA-binding transcription factor activity"/>
    <property type="evidence" value="ECO:0007669"/>
    <property type="project" value="InterPro"/>
</dbReference>
<proteinExistence type="predicted"/>
<feature type="domain" description="WRKY" evidence="6">
    <location>
        <begin position="123"/>
        <end position="175"/>
    </location>
</feature>
<name>A0A811QR91_9POAL</name>
<keyword evidence="4" id="KW-0804">Transcription</keyword>
<keyword evidence="5" id="KW-0539">Nucleus</keyword>
<evidence type="ECO:0000256" key="2">
    <source>
        <dbReference type="ARBA" id="ARBA00023015"/>
    </source>
</evidence>
<evidence type="ECO:0000259" key="6">
    <source>
        <dbReference type="PROSITE" id="PS50811"/>
    </source>
</evidence>
<keyword evidence="2" id="KW-0805">Transcription regulation</keyword>
<keyword evidence="3" id="KW-0238">DNA-binding</keyword>
<protein>
    <recommendedName>
        <fullName evidence="6">WRKY domain-containing protein</fullName>
    </recommendedName>
</protein>
<dbReference type="OrthoDB" id="747295at2759"/>
<evidence type="ECO:0000313" key="8">
    <source>
        <dbReference type="Proteomes" id="UP000604825"/>
    </source>
</evidence>
<accession>A0A811QR91</accession>
<evidence type="ECO:0000256" key="4">
    <source>
        <dbReference type="ARBA" id="ARBA00023163"/>
    </source>
</evidence>
<comment type="caution">
    <text evidence="7">The sequence shown here is derived from an EMBL/GenBank/DDBJ whole genome shotgun (WGS) entry which is preliminary data.</text>
</comment>
<dbReference type="EMBL" id="CAJGYO010000010">
    <property type="protein sequence ID" value="CAD6258669.1"/>
    <property type="molecule type" value="Genomic_DNA"/>
</dbReference>
<dbReference type="Pfam" id="PF03106">
    <property type="entry name" value="WRKY"/>
    <property type="match status" value="1"/>
</dbReference>
<dbReference type="Gene3D" id="2.20.25.80">
    <property type="entry name" value="WRKY domain"/>
    <property type="match status" value="1"/>
</dbReference>
<evidence type="ECO:0000313" key="7">
    <source>
        <dbReference type="EMBL" id="CAD6258669.1"/>
    </source>
</evidence>
<evidence type="ECO:0000256" key="5">
    <source>
        <dbReference type="ARBA" id="ARBA00023242"/>
    </source>
</evidence>
<keyword evidence="8" id="KW-1185">Reference proteome</keyword>
<dbReference type="Proteomes" id="UP000604825">
    <property type="component" value="Unassembled WGS sequence"/>
</dbReference>
<dbReference type="InterPro" id="IPR044810">
    <property type="entry name" value="WRKY_plant"/>
</dbReference>
<dbReference type="SMART" id="SM00774">
    <property type="entry name" value="WRKY"/>
    <property type="match status" value="1"/>
</dbReference>
<dbReference type="SUPFAM" id="SSF118290">
    <property type="entry name" value="WRKY DNA-binding domain"/>
    <property type="match status" value="1"/>
</dbReference>
<dbReference type="PROSITE" id="PS50811">
    <property type="entry name" value="WRKY"/>
    <property type="match status" value="1"/>
</dbReference>
<dbReference type="PANTHER" id="PTHR31282">
    <property type="entry name" value="WRKY TRANSCRIPTION FACTOR 21-RELATED"/>
    <property type="match status" value="1"/>
</dbReference>
<dbReference type="AlphaFoldDB" id="A0A811QR91"/>
<gene>
    <name evidence="7" type="ORF">NCGR_LOCUS42137</name>
</gene>
<evidence type="ECO:0000256" key="3">
    <source>
        <dbReference type="ARBA" id="ARBA00023125"/>
    </source>
</evidence>
<sequence>MMNILESSNLGGYKEVINEVEHQRALMMDLHDLVLPILDPYSGQAKLIQQLFEEVFSCSGKIISSLELGDNREKQDILTKCKTKGGENNVENHIFEENKGRGNKRRKNAKHISSVVTQAPYFDGYQWRKYGQKWISKAKHSRSYYRCAYSKEQGCPATKTVQQKESDGNGTVRLFNVGYYGQHICNRDGIVHPYVVEAAHDSVAIASQNQSSSSTFVNTDDHGIQDESFESLFMVPDMPEYLTEFSDVEMARAFEITSLNSPMIPEDIWA</sequence>
<dbReference type="GO" id="GO:0005634">
    <property type="term" value="C:nucleus"/>
    <property type="evidence" value="ECO:0007669"/>
    <property type="project" value="UniProtKB-SubCell"/>
</dbReference>
<comment type="subcellular location">
    <subcellularLocation>
        <location evidence="1">Nucleus</location>
    </subcellularLocation>
</comment>
<reference evidence="7" key="1">
    <citation type="submission" date="2020-10" db="EMBL/GenBank/DDBJ databases">
        <authorList>
            <person name="Han B."/>
            <person name="Lu T."/>
            <person name="Zhao Q."/>
            <person name="Huang X."/>
            <person name="Zhao Y."/>
        </authorList>
    </citation>
    <scope>NUCLEOTIDE SEQUENCE</scope>
</reference>
<evidence type="ECO:0000256" key="1">
    <source>
        <dbReference type="ARBA" id="ARBA00004123"/>
    </source>
</evidence>
<dbReference type="InterPro" id="IPR036576">
    <property type="entry name" value="WRKY_dom_sf"/>
</dbReference>
<dbReference type="GO" id="GO:0043565">
    <property type="term" value="F:sequence-specific DNA binding"/>
    <property type="evidence" value="ECO:0007669"/>
    <property type="project" value="InterPro"/>
</dbReference>